<dbReference type="OrthoDB" id="7187796at2"/>
<dbReference type="AlphaFoldDB" id="A0A4Q7YSX1"/>
<reference evidence="2 3" key="1">
    <citation type="submission" date="2019-02" db="EMBL/GenBank/DDBJ databases">
        <title>Genomic Encyclopedia of Archaeal and Bacterial Type Strains, Phase II (KMG-II): from individual species to whole genera.</title>
        <authorList>
            <person name="Goeker M."/>
        </authorList>
    </citation>
    <scope>NUCLEOTIDE SEQUENCE [LARGE SCALE GENOMIC DNA]</scope>
    <source>
        <strain evidence="2 3">DSM 18101</strain>
    </source>
</reference>
<evidence type="ECO:0000313" key="2">
    <source>
        <dbReference type="EMBL" id="RZU40121.1"/>
    </source>
</evidence>
<protein>
    <submittedName>
        <fullName evidence="2">YVTN family beta-propeller protein</fullName>
    </submittedName>
</protein>
<dbReference type="InterPro" id="IPR015943">
    <property type="entry name" value="WD40/YVTN_repeat-like_dom_sf"/>
</dbReference>
<dbReference type="PANTHER" id="PTHR47197">
    <property type="entry name" value="PROTEIN NIRF"/>
    <property type="match status" value="1"/>
</dbReference>
<feature type="chain" id="PRO_5020218774" evidence="1">
    <location>
        <begin position="21"/>
        <end position="339"/>
    </location>
</feature>
<proteinExistence type="predicted"/>
<dbReference type="NCBIfam" id="TIGR02276">
    <property type="entry name" value="beta_rpt_yvtn"/>
    <property type="match status" value="1"/>
</dbReference>
<dbReference type="EMBL" id="SHKW01000001">
    <property type="protein sequence ID" value="RZU40121.1"/>
    <property type="molecule type" value="Genomic_DNA"/>
</dbReference>
<accession>A0A4Q7YSX1</accession>
<feature type="signal peptide" evidence="1">
    <location>
        <begin position="1"/>
        <end position="20"/>
    </location>
</feature>
<dbReference type="Proteomes" id="UP000292958">
    <property type="component" value="Unassembled WGS sequence"/>
</dbReference>
<evidence type="ECO:0000313" key="3">
    <source>
        <dbReference type="Proteomes" id="UP000292958"/>
    </source>
</evidence>
<organism evidence="2 3">
    <name type="scientific">Edaphobacter modestus</name>
    <dbReference type="NCBI Taxonomy" id="388466"/>
    <lineage>
        <taxon>Bacteria</taxon>
        <taxon>Pseudomonadati</taxon>
        <taxon>Acidobacteriota</taxon>
        <taxon>Terriglobia</taxon>
        <taxon>Terriglobales</taxon>
        <taxon>Acidobacteriaceae</taxon>
        <taxon>Edaphobacter</taxon>
    </lineage>
</organism>
<dbReference type="SUPFAM" id="SSF51004">
    <property type="entry name" value="C-terminal (heme d1) domain of cytochrome cd1-nitrite reductase"/>
    <property type="match status" value="1"/>
</dbReference>
<gene>
    <name evidence="2" type="ORF">BDD14_1547</name>
</gene>
<dbReference type="InterPro" id="IPR011048">
    <property type="entry name" value="Haem_d1_sf"/>
</dbReference>
<dbReference type="PANTHER" id="PTHR47197:SF3">
    <property type="entry name" value="DIHYDRO-HEME D1 DEHYDROGENASE"/>
    <property type="match status" value="1"/>
</dbReference>
<dbReference type="InterPro" id="IPR051200">
    <property type="entry name" value="Host-pathogen_enzymatic-act"/>
</dbReference>
<keyword evidence="3" id="KW-1185">Reference proteome</keyword>
<comment type="caution">
    <text evidence="2">The sequence shown here is derived from an EMBL/GenBank/DDBJ whole genome shotgun (WGS) entry which is preliminary data.</text>
</comment>
<keyword evidence="1" id="KW-0732">Signal</keyword>
<sequence length="339" mass="35391">MRLRKGMIGLALLCASVATAAAQHYHVSEHWRVGGQGGWDYLLSDDAAHRLYIAHNARVEVIDTTTGKVLGAVTGFKSTHGIALDPNGRVGYISDGAGNAIGIFDRKTLSVLKTVPAGTNPDGIAFEPTTKTVWAFNGKSSNVTVLDTASNQVIATIPLPGKPEFPQVDGHGSVFVNIEDKNVIVKLNAASQKMVATWSLKGCEAPSGMAIDHAKHRLFSVCDGNKMAIVDYGTGELLSLATIGDSPDAAAFDAKRGLAFSSNGGDGTLSVIDTTKPTFPTATSLPTAKGAKTMAFDATTGRIFIGAAEYEPAPASSHAVPHPRAAVVPDSFQVIVVQP</sequence>
<name>A0A4Q7YSX1_9BACT</name>
<dbReference type="RefSeq" id="WP_130418231.1">
    <property type="nucleotide sequence ID" value="NZ_SHKW01000001.1"/>
</dbReference>
<dbReference type="Gene3D" id="2.130.10.10">
    <property type="entry name" value="YVTN repeat-like/Quinoprotein amine dehydrogenase"/>
    <property type="match status" value="2"/>
</dbReference>
<dbReference type="InterPro" id="IPR011964">
    <property type="entry name" value="YVTN_b-propeller_repeat"/>
</dbReference>
<evidence type="ECO:0000256" key="1">
    <source>
        <dbReference type="SAM" id="SignalP"/>
    </source>
</evidence>